<dbReference type="HOGENOM" id="CLU_3392386_0_0_1"/>
<dbReference type="EMBL" id="JH659342">
    <property type="protein sequence ID" value="EXK29527.1"/>
    <property type="molecule type" value="Genomic_DNA"/>
</dbReference>
<dbReference type="VEuPathDB" id="FungiDB:FOMG_14001"/>
<reference evidence="1" key="2">
    <citation type="submission" date="2012-05" db="EMBL/GenBank/DDBJ databases">
        <title>Annotation of the Genome Sequence of Fusarium oxysporum f. sp. melonis 26406.</title>
        <authorList>
            <consortium name="The Broad Institute Genomics Platform"/>
            <person name="Ma L.-J."/>
            <person name="Corby-Kistler H."/>
            <person name="Broz K."/>
            <person name="Gale L.R."/>
            <person name="Jonkers W."/>
            <person name="O'Donnell K."/>
            <person name="Ploetz R."/>
            <person name="Steinberg C."/>
            <person name="Schwartz D.C."/>
            <person name="VanEtten H."/>
            <person name="Zhou S."/>
            <person name="Young S.K."/>
            <person name="Zeng Q."/>
            <person name="Gargeya S."/>
            <person name="Fitzgerald M."/>
            <person name="Abouelleil A."/>
            <person name="Alvarado L."/>
            <person name="Chapman S.B."/>
            <person name="Gainer-Dewar J."/>
            <person name="Goldberg J."/>
            <person name="Griggs A."/>
            <person name="Gujja S."/>
            <person name="Hansen M."/>
            <person name="Howarth C."/>
            <person name="Imamovic A."/>
            <person name="Ireland A."/>
            <person name="Larimer J."/>
            <person name="McCowan C."/>
            <person name="Murphy C."/>
            <person name="Pearson M."/>
            <person name="Poon T.W."/>
            <person name="Priest M."/>
            <person name="Roberts A."/>
            <person name="Saif S."/>
            <person name="Shea T."/>
            <person name="Sykes S."/>
            <person name="Wortman J."/>
            <person name="Nusbaum C."/>
            <person name="Birren B."/>
        </authorList>
    </citation>
    <scope>NUCLEOTIDE SEQUENCE</scope>
    <source>
        <strain evidence="1">26406</strain>
    </source>
</reference>
<dbReference type="AlphaFoldDB" id="W9ZLW1"/>
<accession>W9ZLW1</accession>
<proteinExistence type="predicted"/>
<evidence type="ECO:0000313" key="1">
    <source>
        <dbReference type="EMBL" id="EXK29527.1"/>
    </source>
</evidence>
<protein>
    <submittedName>
        <fullName evidence="1">Uncharacterized protein</fullName>
    </submittedName>
</protein>
<gene>
    <name evidence="1" type="ORF">FOMG_14001</name>
</gene>
<dbReference type="Proteomes" id="UP000030703">
    <property type="component" value="Unassembled WGS sequence"/>
</dbReference>
<name>W9ZLW1_FUSOX</name>
<organism evidence="1">
    <name type="scientific">Fusarium oxysporum f. sp. melonis 26406</name>
    <dbReference type="NCBI Taxonomy" id="1089452"/>
    <lineage>
        <taxon>Eukaryota</taxon>
        <taxon>Fungi</taxon>
        <taxon>Dikarya</taxon>
        <taxon>Ascomycota</taxon>
        <taxon>Pezizomycotina</taxon>
        <taxon>Sordariomycetes</taxon>
        <taxon>Hypocreomycetidae</taxon>
        <taxon>Hypocreales</taxon>
        <taxon>Nectriaceae</taxon>
        <taxon>Fusarium</taxon>
        <taxon>Fusarium oxysporum species complex</taxon>
    </lineage>
</organism>
<sequence length="32" mass="3650">MRKPVYHRGKANDKTTQHSICEASCTDPSKFL</sequence>
<reference evidence="1" key="1">
    <citation type="submission" date="2012-04" db="EMBL/GenBank/DDBJ databases">
        <title>The Genome Sequence of Fusarium oxysporum melonis.</title>
        <authorList>
            <consortium name="The Broad Institute Genome Sequencing Platform"/>
            <person name="Ma L.-J."/>
            <person name="Gale L.R."/>
            <person name="Schwartz D.C."/>
            <person name="Zhou S."/>
            <person name="Corby-Kistler H."/>
            <person name="Young S.K."/>
            <person name="Zeng Q."/>
            <person name="Gargeya S."/>
            <person name="Fitzgerald M."/>
            <person name="Haas B."/>
            <person name="Abouelleil A."/>
            <person name="Alvarado L."/>
            <person name="Arachchi H.M."/>
            <person name="Berlin A."/>
            <person name="Brown A."/>
            <person name="Chapman S.B."/>
            <person name="Chen Z."/>
            <person name="Dunbar C."/>
            <person name="Freedman E."/>
            <person name="Gearin G."/>
            <person name="Goldberg J."/>
            <person name="Griggs A."/>
            <person name="Gujja S."/>
            <person name="Heiman D."/>
            <person name="Howarth C."/>
            <person name="Larson L."/>
            <person name="Lui A."/>
            <person name="MacDonald P.J.P."/>
            <person name="Montmayeur A."/>
            <person name="Murphy C."/>
            <person name="Neiman D."/>
            <person name="Pearson M."/>
            <person name="Priest M."/>
            <person name="Roberts A."/>
            <person name="Saif S."/>
            <person name="Shea T."/>
            <person name="Shenoy N."/>
            <person name="Sisk P."/>
            <person name="Stolte C."/>
            <person name="Sykes S."/>
            <person name="Wortman J."/>
            <person name="Nusbaum C."/>
            <person name="Birren B."/>
        </authorList>
    </citation>
    <scope>NUCLEOTIDE SEQUENCE</scope>
    <source>
        <strain evidence="1">26406</strain>
    </source>
</reference>